<proteinExistence type="predicted"/>
<dbReference type="RefSeq" id="XP_056786303.1">
    <property type="nucleotide sequence ID" value="XM_056938926.1"/>
</dbReference>
<dbReference type="AlphaFoldDB" id="A0A9W9WM83"/>
<reference evidence="1" key="2">
    <citation type="journal article" date="2023" name="IMA Fungus">
        <title>Comparative genomic study of the Penicillium genus elucidates a diverse pangenome and 15 lateral gene transfer events.</title>
        <authorList>
            <person name="Petersen C."/>
            <person name="Sorensen T."/>
            <person name="Nielsen M.R."/>
            <person name="Sondergaard T.E."/>
            <person name="Sorensen J.L."/>
            <person name="Fitzpatrick D.A."/>
            <person name="Frisvad J.C."/>
            <person name="Nielsen K.L."/>
        </authorList>
    </citation>
    <scope>NUCLEOTIDE SEQUENCE</scope>
    <source>
        <strain evidence="1">IBT 30728</strain>
    </source>
</reference>
<dbReference type="Proteomes" id="UP001148312">
    <property type="component" value="Unassembled WGS sequence"/>
</dbReference>
<comment type="caution">
    <text evidence="1">The sequence shown here is derived from an EMBL/GenBank/DDBJ whole genome shotgun (WGS) entry which is preliminary data.</text>
</comment>
<sequence length="295" mass="33459">DALNNDFSLNKAADKLHCHGFSFGGDDLRFNRITYRHSRIFLRSTKNILIFYTPPPGVPNTLYPSCPGLEQRDSTAYQTFRTFLISPTRHLDLVIPSPTERSNQIPSPYHDISSTKFNEYLVLLPLRVSISSQFQDKTSINPKLISSLDGQTGGSEEIESEKEVQYLAAIAVEQTQTLRLTEKESDLDDFNVSIRSYILLTARQATVKDRAERENFLEELQRRVVQVSIIQSERVQICVAGVLNIMESYSREWQGRWAGSEDESTLLRRILLDNSQLNSLPSGTVHGFPRSSTLS</sequence>
<evidence type="ECO:0000313" key="1">
    <source>
        <dbReference type="EMBL" id="KAJ5469713.1"/>
    </source>
</evidence>
<reference evidence="1" key="1">
    <citation type="submission" date="2022-12" db="EMBL/GenBank/DDBJ databases">
        <authorList>
            <person name="Petersen C."/>
        </authorList>
    </citation>
    <scope>NUCLEOTIDE SEQUENCE</scope>
    <source>
        <strain evidence="1">IBT 30728</strain>
    </source>
</reference>
<keyword evidence="2" id="KW-1185">Reference proteome</keyword>
<gene>
    <name evidence="1" type="ORF">N7539_009331</name>
</gene>
<name>A0A9W9WM83_9EURO</name>
<dbReference type="EMBL" id="JAPWDQ010000015">
    <property type="protein sequence ID" value="KAJ5469713.1"/>
    <property type="molecule type" value="Genomic_DNA"/>
</dbReference>
<accession>A0A9W9WM83</accession>
<evidence type="ECO:0000313" key="2">
    <source>
        <dbReference type="Proteomes" id="UP001148312"/>
    </source>
</evidence>
<feature type="non-terminal residue" evidence="1">
    <location>
        <position position="1"/>
    </location>
</feature>
<dbReference type="GeneID" id="81629176"/>
<organism evidence="1 2">
    <name type="scientific">Penicillium diatomitis</name>
    <dbReference type="NCBI Taxonomy" id="2819901"/>
    <lineage>
        <taxon>Eukaryota</taxon>
        <taxon>Fungi</taxon>
        <taxon>Dikarya</taxon>
        <taxon>Ascomycota</taxon>
        <taxon>Pezizomycotina</taxon>
        <taxon>Eurotiomycetes</taxon>
        <taxon>Eurotiomycetidae</taxon>
        <taxon>Eurotiales</taxon>
        <taxon>Aspergillaceae</taxon>
        <taxon>Penicillium</taxon>
    </lineage>
</organism>
<protein>
    <submittedName>
        <fullName evidence="1">Uncharacterized protein</fullName>
    </submittedName>
</protein>